<comment type="caution">
    <text evidence="1">The sequence shown here is derived from an EMBL/GenBank/DDBJ whole genome shotgun (WGS) entry which is preliminary data.</text>
</comment>
<evidence type="ECO:0000313" key="2">
    <source>
        <dbReference type="Proteomes" id="UP000037035"/>
    </source>
</evidence>
<accession>A0A0L6UT58</accession>
<dbReference type="OrthoDB" id="1915076at2759"/>
<sequence>MIHQYIDTIMDVEANGHFGFQVIAWALGHGQDAFMDASLIKSTECLREYMWTNWDLVILITG</sequence>
<name>A0A0L6UT58_9BASI</name>
<reference evidence="1 2" key="1">
    <citation type="submission" date="2015-08" db="EMBL/GenBank/DDBJ databases">
        <title>Next Generation Sequencing and Analysis of the Genome of Puccinia sorghi L Schw, the Causal Agent of Maize Common Rust.</title>
        <authorList>
            <person name="Rochi L."/>
            <person name="Burguener G."/>
            <person name="Darino M."/>
            <person name="Turjanski A."/>
            <person name="Kreff E."/>
            <person name="Dieguez M.J."/>
            <person name="Sacco F."/>
        </authorList>
    </citation>
    <scope>NUCLEOTIDE SEQUENCE [LARGE SCALE GENOMIC DNA]</scope>
    <source>
        <strain evidence="1 2">RO10H11247</strain>
    </source>
</reference>
<dbReference type="AlphaFoldDB" id="A0A0L6UT58"/>
<protein>
    <submittedName>
        <fullName evidence="1">Uncharacterized protein</fullName>
    </submittedName>
</protein>
<organism evidence="1 2">
    <name type="scientific">Puccinia sorghi</name>
    <dbReference type="NCBI Taxonomy" id="27349"/>
    <lineage>
        <taxon>Eukaryota</taxon>
        <taxon>Fungi</taxon>
        <taxon>Dikarya</taxon>
        <taxon>Basidiomycota</taxon>
        <taxon>Pucciniomycotina</taxon>
        <taxon>Pucciniomycetes</taxon>
        <taxon>Pucciniales</taxon>
        <taxon>Pucciniaceae</taxon>
        <taxon>Puccinia</taxon>
    </lineage>
</organism>
<keyword evidence="2" id="KW-1185">Reference proteome</keyword>
<gene>
    <name evidence="1" type="ORF">VP01_3846g1</name>
</gene>
<proteinExistence type="predicted"/>
<dbReference type="Proteomes" id="UP000037035">
    <property type="component" value="Unassembled WGS sequence"/>
</dbReference>
<evidence type="ECO:0000313" key="1">
    <source>
        <dbReference type="EMBL" id="KNZ51723.1"/>
    </source>
</evidence>
<dbReference type="VEuPathDB" id="FungiDB:VP01_3846g1"/>
<dbReference type="EMBL" id="LAVV01008886">
    <property type="protein sequence ID" value="KNZ51723.1"/>
    <property type="molecule type" value="Genomic_DNA"/>
</dbReference>